<organism evidence="1 2">
    <name type="scientific">Hygrophoropsis aurantiaca</name>
    <dbReference type="NCBI Taxonomy" id="72124"/>
    <lineage>
        <taxon>Eukaryota</taxon>
        <taxon>Fungi</taxon>
        <taxon>Dikarya</taxon>
        <taxon>Basidiomycota</taxon>
        <taxon>Agaricomycotina</taxon>
        <taxon>Agaricomycetes</taxon>
        <taxon>Agaricomycetidae</taxon>
        <taxon>Boletales</taxon>
        <taxon>Coniophorineae</taxon>
        <taxon>Hygrophoropsidaceae</taxon>
        <taxon>Hygrophoropsis</taxon>
    </lineage>
</organism>
<proteinExistence type="predicted"/>
<keyword evidence="2" id="KW-1185">Reference proteome</keyword>
<evidence type="ECO:0000313" key="1">
    <source>
        <dbReference type="EMBL" id="KAH7903617.1"/>
    </source>
</evidence>
<gene>
    <name evidence="1" type="ORF">BJ138DRAFT_1120208</name>
</gene>
<protein>
    <submittedName>
        <fullName evidence="1">Uncharacterized protein</fullName>
    </submittedName>
</protein>
<evidence type="ECO:0000313" key="2">
    <source>
        <dbReference type="Proteomes" id="UP000790377"/>
    </source>
</evidence>
<comment type="caution">
    <text evidence="1">The sequence shown here is derived from an EMBL/GenBank/DDBJ whole genome shotgun (WGS) entry which is preliminary data.</text>
</comment>
<accession>A0ACB7ZSF9</accession>
<name>A0ACB7ZSF9_9AGAM</name>
<dbReference type="EMBL" id="MU268857">
    <property type="protein sequence ID" value="KAH7903617.1"/>
    <property type="molecule type" value="Genomic_DNA"/>
</dbReference>
<dbReference type="Proteomes" id="UP000790377">
    <property type="component" value="Unassembled WGS sequence"/>
</dbReference>
<sequence>MANRWNDDDSDDKSTSTVPRRIRPPTKLGKYAVAGVVSNGRSIRGRKTLVYAVHAPNPSNPNQLMALKLSWRVARHINVITNIEEKIRGLAKRPHYSSRCDRVRMRRNESTEQILKKTSLRPARRDAPKDAQRKQDKSAEPNHLKPHERMFAAWTMAAASWPVIGLAGDEKGQRQRARCCRLALGCLAFIVGQGVRGIFFSVVQVGTSLKARGVEVRSTRSVVFIGGGLAFGMEARGVFQVNGSSGEISGQGVDVDSPPGSVGIVRARVGGGSTRLVFVDGLAFSQNGRVFGFGLLAAKESAPGAHDEVLDAPEKPDGPFQFEELRIAQSFFEAGVVLEHTV</sequence>
<reference evidence="1" key="1">
    <citation type="journal article" date="2021" name="New Phytol.">
        <title>Evolutionary innovations through gain and loss of genes in the ectomycorrhizal Boletales.</title>
        <authorList>
            <person name="Wu G."/>
            <person name="Miyauchi S."/>
            <person name="Morin E."/>
            <person name="Kuo A."/>
            <person name="Drula E."/>
            <person name="Varga T."/>
            <person name="Kohler A."/>
            <person name="Feng B."/>
            <person name="Cao Y."/>
            <person name="Lipzen A."/>
            <person name="Daum C."/>
            <person name="Hundley H."/>
            <person name="Pangilinan J."/>
            <person name="Johnson J."/>
            <person name="Barry K."/>
            <person name="LaButti K."/>
            <person name="Ng V."/>
            <person name="Ahrendt S."/>
            <person name="Min B."/>
            <person name="Choi I.G."/>
            <person name="Park H."/>
            <person name="Plett J.M."/>
            <person name="Magnuson J."/>
            <person name="Spatafora J.W."/>
            <person name="Nagy L.G."/>
            <person name="Henrissat B."/>
            <person name="Grigoriev I.V."/>
            <person name="Yang Z.L."/>
            <person name="Xu J."/>
            <person name="Martin F.M."/>
        </authorList>
    </citation>
    <scope>NUCLEOTIDE SEQUENCE</scope>
    <source>
        <strain evidence="1">ATCC 28755</strain>
    </source>
</reference>